<dbReference type="Pfam" id="PF01916">
    <property type="entry name" value="DS"/>
    <property type="match status" value="1"/>
</dbReference>
<protein>
    <submittedName>
        <fullName evidence="3">Deoxyhypusine synthase</fullName>
        <ecNumber evidence="3">2.5.1.46</ecNumber>
    </submittedName>
</protein>
<name>A0A7C4HA54_STAMA</name>
<dbReference type="GO" id="GO:0005737">
    <property type="term" value="C:cytoplasm"/>
    <property type="evidence" value="ECO:0007669"/>
    <property type="project" value="TreeGrafter"/>
</dbReference>
<dbReference type="InterPro" id="IPR029035">
    <property type="entry name" value="DHS-like_NAD/FAD-binding_dom"/>
</dbReference>
<dbReference type="InterPro" id="IPR002773">
    <property type="entry name" value="Deoxyhypusine_synthase"/>
</dbReference>
<proteinExistence type="inferred from homology"/>
<organism evidence="3">
    <name type="scientific">Staphylothermus marinus</name>
    <dbReference type="NCBI Taxonomy" id="2280"/>
    <lineage>
        <taxon>Archaea</taxon>
        <taxon>Thermoproteota</taxon>
        <taxon>Thermoprotei</taxon>
        <taxon>Desulfurococcales</taxon>
        <taxon>Desulfurococcaceae</taxon>
        <taxon>Staphylothermus</taxon>
    </lineage>
</organism>
<dbReference type="EC" id="2.5.1.46" evidence="3"/>
<dbReference type="PANTHER" id="PTHR11703:SF0">
    <property type="entry name" value="DEOXYHYPUSINE SYNTHASE"/>
    <property type="match status" value="1"/>
</dbReference>
<dbReference type="SUPFAM" id="SSF52467">
    <property type="entry name" value="DHS-like NAD/FAD-binding domain"/>
    <property type="match status" value="1"/>
</dbReference>
<dbReference type="InterPro" id="IPR036982">
    <property type="entry name" value="Deoxyhypusine_synthase_sf"/>
</dbReference>
<reference evidence="3" key="1">
    <citation type="journal article" date="2020" name="mSystems">
        <title>Genome- and Community-Level Interaction Insights into Carbon Utilization and Element Cycling Functions of Hydrothermarchaeota in Hydrothermal Sediment.</title>
        <authorList>
            <person name="Zhou Z."/>
            <person name="Liu Y."/>
            <person name="Xu W."/>
            <person name="Pan J."/>
            <person name="Luo Z.H."/>
            <person name="Li M."/>
        </authorList>
    </citation>
    <scope>NUCLEOTIDE SEQUENCE [LARGE SCALE GENOMIC DNA]</scope>
    <source>
        <strain evidence="3">SpSt-642</strain>
    </source>
</reference>
<dbReference type="FunFam" id="3.40.910.10:FF:000010">
    <property type="entry name" value="Deoxyhypusine synthase"/>
    <property type="match status" value="1"/>
</dbReference>
<dbReference type="PANTHER" id="PTHR11703">
    <property type="entry name" value="DEOXYHYPUSINE SYNTHASE"/>
    <property type="match status" value="1"/>
</dbReference>
<keyword evidence="3" id="KW-0808">Transferase</keyword>
<comment type="caution">
    <text evidence="3">The sequence shown here is derived from an EMBL/GenBank/DDBJ whole genome shotgun (WGS) entry which is preliminary data.</text>
</comment>
<accession>A0A7C4HA54</accession>
<dbReference type="GO" id="GO:0034038">
    <property type="term" value="F:deoxyhypusine synthase activity"/>
    <property type="evidence" value="ECO:0007669"/>
    <property type="project" value="UniProtKB-EC"/>
</dbReference>
<keyword evidence="2" id="KW-0520">NAD</keyword>
<sequence>MYLSHVNNELRKKLLNREVLDRFIEIDVNICDLLNYYRSIHGFTASHIVTASEILYEMLTSDNTFRIISFTGNIVATGLRGLITQMIMNRFFDAIITTCGAIDHDIAKSTGCRYYCGNWFFDDTLLRKIEIHRLGNIFIPFENYGLAIENFTKKLLDELVSLKKTWTPSEILYEAGRRINDRYSILKSAFETNTPVFVPGIFDGAFGTQIAIHSQFSGIQIDLIRDELKLLDMFFTREKIGALIIGGGISKHHTIWFAQFREGLDYAIYITTAVEYDGSLSGAHPREAISWNKLKPESKNTIVYGDATVVLPLIFIGTMCLLREKQ</sequence>
<evidence type="ECO:0000256" key="2">
    <source>
        <dbReference type="ARBA" id="ARBA00023027"/>
    </source>
</evidence>
<dbReference type="NCBIfam" id="NF002294">
    <property type="entry name" value="PRK01221.1"/>
    <property type="match status" value="1"/>
</dbReference>
<evidence type="ECO:0000313" key="3">
    <source>
        <dbReference type="EMBL" id="HGM59283.1"/>
    </source>
</evidence>
<evidence type="ECO:0000256" key="1">
    <source>
        <dbReference type="ARBA" id="ARBA00009892"/>
    </source>
</evidence>
<comment type="similarity">
    <text evidence="1">Belongs to the deoxyhypusine synthase family.</text>
</comment>
<dbReference type="Gene3D" id="3.40.910.10">
    <property type="entry name" value="Deoxyhypusine synthase"/>
    <property type="match status" value="1"/>
</dbReference>
<dbReference type="EMBL" id="DTBJ01000057">
    <property type="protein sequence ID" value="HGM59283.1"/>
    <property type="molecule type" value="Genomic_DNA"/>
</dbReference>
<dbReference type="AlphaFoldDB" id="A0A7C4HA54"/>
<gene>
    <name evidence="3" type="ORF">ENU14_06850</name>
</gene>